<reference evidence="7" key="1">
    <citation type="journal article" date="2019" name="Int. J. Syst. Evol. Microbiol.">
        <title>The Global Catalogue of Microorganisms (GCM) 10K type strain sequencing project: providing services to taxonomists for standard genome sequencing and annotation.</title>
        <authorList>
            <consortium name="The Broad Institute Genomics Platform"/>
            <consortium name="The Broad Institute Genome Sequencing Center for Infectious Disease"/>
            <person name="Wu L."/>
            <person name="Ma J."/>
        </authorList>
    </citation>
    <scope>NUCLEOTIDE SEQUENCE [LARGE SCALE GENOMIC DNA]</scope>
    <source>
        <strain evidence="7">JCM 8542</strain>
    </source>
</reference>
<dbReference type="PROSITE" id="PS50893">
    <property type="entry name" value="ABC_TRANSPORTER_2"/>
    <property type="match status" value="1"/>
</dbReference>
<dbReference type="PROSITE" id="PS00211">
    <property type="entry name" value="ABC_TRANSPORTER_1"/>
    <property type="match status" value="1"/>
</dbReference>
<evidence type="ECO:0000313" key="7">
    <source>
        <dbReference type="Proteomes" id="UP001500399"/>
    </source>
</evidence>
<protein>
    <submittedName>
        <fullName evidence="6">ABC transporter ATP-binding protein</fullName>
    </submittedName>
</protein>
<keyword evidence="7" id="KW-1185">Reference proteome</keyword>
<dbReference type="PANTHER" id="PTHR42794:SF1">
    <property type="entry name" value="HEMIN IMPORT ATP-BINDING PROTEIN HMUV"/>
    <property type="match status" value="1"/>
</dbReference>
<name>A0ABP3CSW3_9FIRM</name>
<dbReference type="InterPro" id="IPR003439">
    <property type="entry name" value="ABC_transporter-like_ATP-bd"/>
</dbReference>
<proteinExistence type="predicted"/>
<keyword evidence="1" id="KW-0813">Transport</keyword>
<accession>A0ABP3CSW3</accession>
<keyword evidence="2" id="KW-0547">Nucleotide-binding</keyword>
<sequence length="260" mass="28564">MSAAMRLCAVHLTFGYRPERRILDDVSLGIASGEVLGLLGPNGTGKTTLIKCIARLLHPSAGTVQVDGADLAALSAGEIAQRVAYVPQYTNAAFGMTALQAVLMGRLPYAGYRYRAEDEQIAFRVMERMGLSDFAFRSIREMSGGERQRVFIARALAQETGLIILDEPTASLDLYHQLFILRLITEIARRDGIAVLMTIHDLNLASLFCDTILMLKDAHVFAYGRAQEVLTEEHIAAMYGVHTRVTVEDGAKHVRLLKDG</sequence>
<keyword evidence="3 6" id="KW-0067">ATP-binding</keyword>
<dbReference type="InterPro" id="IPR027417">
    <property type="entry name" value="P-loop_NTPase"/>
</dbReference>
<evidence type="ECO:0000313" key="6">
    <source>
        <dbReference type="EMBL" id="GAA0213891.1"/>
    </source>
</evidence>
<comment type="caution">
    <text evidence="6">The sequence shown here is derived from an EMBL/GenBank/DDBJ whole genome shotgun (WGS) entry which is preliminary data.</text>
</comment>
<dbReference type="InterPro" id="IPR003593">
    <property type="entry name" value="AAA+_ATPase"/>
</dbReference>
<evidence type="ECO:0000256" key="4">
    <source>
        <dbReference type="ARBA" id="ARBA00022967"/>
    </source>
</evidence>
<dbReference type="InterPro" id="IPR017871">
    <property type="entry name" value="ABC_transporter-like_CS"/>
</dbReference>
<evidence type="ECO:0000256" key="1">
    <source>
        <dbReference type="ARBA" id="ARBA00022448"/>
    </source>
</evidence>
<evidence type="ECO:0000256" key="2">
    <source>
        <dbReference type="ARBA" id="ARBA00022741"/>
    </source>
</evidence>
<dbReference type="RefSeq" id="WP_304987385.1">
    <property type="nucleotide sequence ID" value="NZ_BAAACR010000012.1"/>
</dbReference>
<dbReference type="GO" id="GO:0005524">
    <property type="term" value="F:ATP binding"/>
    <property type="evidence" value="ECO:0007669"/>
    <property type="project" value="UniProtKB-KW"/>
</dbReference>
<dbReference type="SMART" id="SM00382">
    <property type="entry name" value="AAA"/>
    <property type="match status" value="1"/>
</dbReference>
<keyword evidence="4" id="KW-1278">Translocase</keyword>
<dbReference type="CDD" id="cd03214">
    <property type="entry name" value="ABC_Iron-Siderophores_B12_Hemin"/>
    <property type="match status" value="1"/>
</dbReference>
<evidence type="ECO:0000256" key="3">
    <source>
        <dbReference type="ARBA" id="ARBA00022840"/>
    </source>
</evidence>
<dbReference type="SUPFAM" id="SSF52540">
    <property type="entry name" value="P-loop containing nucleoside triphosphate hydrolases"/>
    <property type="match status" value="1"/>
</dbReference>
<dbReference type="PANTHER" id="PTHR42794">
    <property type="entry name" value="HEMIN IMPORT ATP-BINDING PROTEIN HMUV"/>
    <property type="match status" value="1"/>
</dbReference>
<gene>
    <name evidence="6" type="ORF">GCM10008919_16430</name>
</gene>
<organism evidence="6 7">
    <name type="scientific">Selenomonas dianae</name>
    <dbReference type="NCBI Taxonomy" id="135079"/>
    <lineage>
        <taxon>Bacteria</taxon>
        <taxon>Bacillati</taxon>
        <taxon>Bacillota</taxon>
        <taxon>Negativicutes</taxon>
        <taxon>Selenomonadales</taxon>
        <taxon>Selenomonadaceae</taxon>
        <taxon>Selenomonas</taxon>
    </lineage>
</organism>
<dbReference type="Pfam" id="PF00005">
    <property type="entry name" value="ABC_tran"/>
    <property type="match status" value="1"/>
</dbReference>
<dbReference type="EMBL" id="BAAACR010000012">
    <property type="protein sequence ID" value="GAA0213891.1"/>
    <property type="molecule type" value="Genomic_DNA"/>
</dbReference>
<dbReference type="Gene3D" id="3.40.50.300">
    <property type="entry name" value="P-loop containing nucleotide triphosphate hydrolases"/>
    <property type="match status" value="1"/>
</dbReference>
<feature type="domain" description="ABC transporter" evidence="5">
    <location>
        <begin position="5"/>
        <end position="242"/>
    </location>
</feature>
<evidence type="ECO:0000259" key="5">
    <source>
        <dbReference type="PROSITE" id="PS50893"/>
    </source>
</evidence>
<dbReference type="Proteomes" id="UP001500399">
    <property type="component" value="Unassembled WGS sequence"/>
</dbReference>